<dbReference type="RefSeq" id="WP_257099632.1">
    <property type="nucleotide sequence ID" value="NZ_JANILD010000010.1"/>
</dbReference>
<comment type="caution">
    <text evidence="1">The sequence shown here is derived from an EMBL/GenBank/DDBJ whole genome shotgun (WGS) entry which is preliminary data.</text>
</comment>
<name>A0AAW5LQI8_MAMSC</name>
<dbReference type="Proteomes" id="UP001204068">
    <property type="component" value="Unassembled WGS sequence"/>
</dbReference>
<evidence type="ECO:0000313" key="2">
    <source>
        <dbReference type="Proteomes" id="UP001204068"/>
    </source>
</evidence>
<organism evidence="1 2">
    <name type="scientific">Mammaliicoccus sciuri</name>
    <name type="common">Staphylococcus sciuri</name>
    <dbReference type="NCBI Taxonomy" id="1296"/>
    <lineage>
        <taxon>Bacteria</taxon>
        <taxon>Bacillati</taxon>
        <taxon>Bacillota</taxon>
        <taxon>Bacilli</taxon>
        <taxon>Bacillales</taxon>
        <taxon>Staphylococcaceae</taxon>
        <taxon>Mammaliicoccus</taxon>
    </lineage>
</organism>
<dbReference type="EMBL" id="JANILD010000010">
    <property type="protein sequence ID" value="MCQ9304985.1"/>
    <property type="molecule type" value="Genomic_DNA"/>
</dbReference>
<evidence type="ECO:0008006" key="3">
    <source>
        <dbReference type="Google" id="ProtNLM"/>
    </source>
</evidence>
<gene>
    <name evidence="1" type="ORF">NQ032_15350</name>
</gene>
<proteinExistence type="predicted"/>
<protein>
    <recommendedName>
        <fullName evidence="3">Phage protein</fullName>
    </recommendedName>
</protein>
<reference evidence="1" key="1">
    <citation type="submission" date="2022-07" db="EMBL/GenBank/DDBJ databases">
        <title>Bacterial species isolated from the porcine tonsil microbiota.</title>
        <authorList>
            <person name="Oliveira I.M.F."/>
        </authorList>
    </citation>
    <scope>NUCLEOTIDE SEQUENCE</scope>
    <source>
        <strain evidence="1">8QC2O2</strain>
    </source>
</reference>
<dbReference type="AlphaFoldDB" id="A0AAW5LQI8"/>
<evidence type="ECO:0000313" key="1">
    <source>
        <dbReference type="EMBL" id="MCQ9304985.1"/>
    </source>
</evidence>
<accession>A0AAW5LQI8</accession>
<sequence length="78" mass="9311">MAYKYEGENIRKVRLYNVMTGSSKKTKPIKELEEVYAKAKAWDNYLADVENSIREITDNEDEVKWHVDYAINEYMEDK</sequence>